<keyword evidence="13" id="KW-1185">Reference proteome</keyword>
<evidence type="ECO:0000256" key="3">
    <source>
        <dbReference type="ARBA" id="ARBA00023125"/>
    </source>
</evidence>
<evidence type="ECO:0000256" key="6">
    <source>
        <dbReference type="ARBA" id="ARBA00023305"/>
    </source>
</evidence>
<feature type="DNA-binding region" description="Homeobox" evidence="9">
    <location>
        <begin position="114"/>
        <end position="173"/>
    </location>
</feature>
<gene>
    <name evidence="14" type="primary">LOC112688188</name>
</gene>
<organism evidence="13 14">
    <name type="scientific">Sipha flava</name>
    <name type="common">yellow sugarcane aphid</name>
    <dbReference type="NCBI Taxonomy" id="143950"/>
    <lineage>
        <taxon>Eukaryota</taxon>
        <taxon>Metazoa</taxon>
        <taxon>Ecdysozoa</taxon>
        <taxon>Arthropoda</taxon>
        <taxon>Hexapoda</taxon>
        <taxon>Insecta</taxon>
        <taxon>Pterygota</taxon>
        <taxon>Neoptera</taxon>
        <taxon>Paraneoptera</taxon>
        <taxon>Hemiptera</taxon>
        <taxon>Sternorrhyncha</taxon>
        <taxon>Aphidomorpha</taxon>
        <taxon>Aphidoidea</taxon>
        <taxon>Aphididae</taxon>
        <taxon>Sipha</taxon>
    </lineage>
</organism>
<proteinExistence type="predicted"/>
<name>A0A8B8G371_9HEMI</name>
<reference evidence="14" key="1">
    <citation type="submission" date="2025-08" db="UniProtKB">
        <authorList>
            <consortium name="RefSeq"/>
        </authorList>
    </citation>
    <scope>IDENTIFICATION</scope>
    <source>
        <tissue evidence="14">Whole body</tissue>
    </source>
</reference>
<evidence type="ECO:0000256" key="8">
    <source>
        <dbReference type="ARBA" id="ARBA00068739"/>
    </source>
</evidence>
<dbReference type="InterPro" id="IPR020479">
    <property type="entry name" value="HD_metazoa"/>
</dbReference>
<dbReference type="Gene3D" id="1.10.10.60">
    <property type="entry name" value="Homeodomain-like"/>
    <property type="match status" value="1"/>
</dbReference>
<dbReference type="PRINTS" id="PR00031">
    <property type="entry name" value="HTHREPRESSR"/>
</dbReference>
<dbReference type="CDD" id="cd00086">
    <property type="entry name" value="homeodomain"/>
    <property type="match status" value="1"/>
</dbReference>
<evidence type="ECO:0000256" key="2">
    <source>
        <dbReference type="ARBA" id="ARBA00022473"/>
    </source>
</evidence>
<evidence type="ECO:0000256" key="11">
    <source>
        <dbReference type="SAM" id="MobiDB-lite"/>
    </source>
</evidence>
<dbReference type="PRINTS" id="PR00024">
    <property type="entry name" value="HOMEOBOX"/>
</dbReference>
<evidence type="ECO:0000256" key="9">
    <source>
        <dbReference type="PROSITE-ProRule" id="PRU00108"/>
    </source>
</evidence>
<protein>
    <recommendedName>
        <fullName evidence="8">Homeobox protein rough</fullName>
    </recommendedName>
</protein>
<feature type="domain" description="Homeobox" evidence="12">
    <location>
        <begin position="112"/>
        <end position="172"/>
    </location>
</feature>
<comment type="subcellular location">
    <subcellularLocation>
        <location evidence="1 9 10">Nucleus</location>
    </subcellularLocation>
</comment>
<dbReference type="InterPro" id="IPR000047">
    <property type="entry name" value="HTH_motif"/>
</dbReference>
<comment type="function">
    <text evidence="7">Required to establish the unique cell identity of photoreceptors R2 and R5 and consequently for ommatidial assembly in the developing eye imaginal disk. Repression of expression in R8 photoreceptor by senseless (sens) is an essential mechanism of R8 cell fate determination.</text>
</comment>
<dbReference type="PANTHER" id="PTHR24333">
    <property type="entry name" value="HOMEO BOX HB9 LIKE A-RELATED"/>
    <property type="match status" value="1"/>
</dbReference>
<evidence type="ECO:0000256" key="7">
    <source>
        <dbReference type="ARBA" id="ARBA00056641"/>
    </source>
</evidence>
<evidence type="ECO:0000256" key="10">
    <source>
        <dbReference type="RuleBase" id="RU000682"/>
    </source>
</evidence>
<feature type="region of interest" description="Disordered" evidence="11">
    <location>
        <begin position="36"/>
        <end position="66"/>
    </location>
</feature>
<keyword evidence="2" id="KW-0217">Developmental protein</keyword>
<sequence length="195" mass="22413">MTECGAAVVVRRPLSPRKFFAMLYETDAVTDVRRPGVCGDEDHDDNKDCGKRPCSGSRKSRPPVPATVTATTVTNPAQQTVVVVRPAAAYVEHTFAAGLTAFLERRRRKEGRAPRRQRTTFSPEQTLSLEMEYRNNEYVSRNRRSELANALDLTETQVKIWFQNRRAKDKRLEKTHYDQQIRQMFQQNGFILPKI</sequence>
<dbReference type="CTD" id="19875"/>
<dbReference type="PROSITE" id="PS00027">
    <property type="entry name" value="HOMEOBOX_1"/>
    <property type="match status" value="1"/>
</dbReference>
<dbReference type="GO" id="GO:0007601">
    <property type="term" value="P:visual perception"/>
    <property type="evidence" value="ECO:0007669"/>
    <property type="project" value="UniProtKB-KW"/>
</dbReference>
<dbReference type="Pfam" id="PF00046">
    <property type="entry name" value="Homeodomain"/>
    <property type="match status" value="1"/>
</dbReference>
<evidence type="ECO:0000313" key="13">
    <source>
        <dbReference type="Proteomes" id="UP000694846"/>
    </source>
</evidence>
<evidence type="ECO:0000256" key="4">
    <source>
        <dbReference type="ARBA" id="ARBA00023155"/>
    </source>
</evidence>
<dbReference type="Proteomes" id="UP000694846">
    <property type="component" value="Unplaced"/>
</dbReference>
<dbReference type="OrthoDB" id="6159439at2759"/>
<evidence type="ECO:0000256" key="5">
    <source>
        <dbReference type="ARBA" id="ARBA00023242"/>
    </source>
</evidence>
<dbReference type="InterPro" id="IPR001356">
    <property type="entry name" value="HD"/>
</dbReference>
<dbReference type="InterPro" id="IPR009057">
    <property type="entry name" value="Homeodomain-like_sf"/>
</dbReference>
<dbReference type="PANTHER" id="PTHR24333:SF8">
    <property type="entry name" value="HOMEOBOX PROTEIN CEH-62"/>
    <property type="match status" value="1"/>
</dbReference>
<dbReference type="GO" id="GO:0048663">
    <property type="term" value="P:neuron fate commitment"/>
    <property type="evidence" value="ECO:0007669"/>
    <property type="project" value="UniProtKB-ARBA"/>
</dbReference>
<dbReference type="PROSITE" id="PS50071">
    <property type="entry name" value="HOMEOBOX_2"/>
    <property type="match status" value="1"/>
</dbReference>
<dbReference type="FunFam" id="1.10.10.60:FF:000417">
    <property type="entry name" value="Even-skipped homeobox 1"/>
    <property type="match status" value="1"/>
</dbReference>
<dbReference type="RefSeq" id="XP_025417046.1">
    <property type="nucleotide sequence ID" value="XM_025561261.1"/>
</dbReference>
<keyword evidence="3 9" id="KW-0238">DNA-binding</keyword>
<accession>A0A8B8G371</accession>
<dbReference type="GO" id="GO:0005634">
    <property type="term" value="C:nucleus"/>
    <property type="evidence" value="ECO:0007669"/>
    <property type="project" value="UniProtKB-SubCell"/>
</dbReference>
<dbReference type="GO" id="GO:0000981">
    <property type="term" value="F:DNA-binding transcription factor activity, RNA polymerase II-specific"/>
    <property type="evidence" value="ECO:0007669"/>
    <property type="project" value="InterPro"/>
</dbReference>
<dbReference type="SUPFAM" id="SSF46689">
    <property type="entry name" value="Homeodomain-like"/>
    <property type="match status" value="1"/>
</dbReference>
<dbReference type="InterPro" id="IPR017970">
    <property type="entry name" value="Homeobox_CS"/>
</dbReference>
<dbReference type="GeneID" id="112688188"/>
<keyword evidence="5 9" id="KW-0539">Nucleus</keyword>
<keyword evidence="4 9" id="KW-0371">Homeobox</keyword>
<dbReference type="GO" id="GO:0003677">
    <property type="term" value="F:DNA binding"/>
    <property type="evidence" value="ECO:0007669"/>
    <property type="project" value="UniProtKB-UniRule"/>
</dbReference>
<dbReference type="InterPro" id="IPR050848">
    <property type="entry name" value="Homeobox_TF"/>
</dbReference>
<evidence type="ECO:0000259" key="12">
    <source>
        <dbReference type="PROSITE" id="PS50071"/>
    </source>
</evidence>
<keyword evidence="6" id="KW-0716">Sensory transduction</keyword>
<evidence type="ECO:0000313" key="14">
    <source>
        <dbReference type="RefSeq" id="XP_025417046.1"/>
    </source>
</evidence>
<dbReference type="AlphaFoldDB" id="A0A8B8G371"/>
<evidence type="ECO:0000256" key="1">
    <source>
        <dbReference type="ARBA" id="ARBA00004123"/>
    </source>
</evidence>
<dbReference type="SMART" id="SM00389">
    <property type="entry name" value="HOX"/>
    <property type="match status" value="1"/>
</dbReference>
<keyword evidence="6" id="KW-0844">Vision</keyword>